<reference evidence="2 3" key="1">
    <citation type="submission" date="2021-01" db="EMBL/GenBank/DDBJ databases">
        <title>Draft Genome Sequence and Polyhydroxyalkanoate Biosynthetic Potential of Jeongeupia naejangsanensis Type Strain DSM 24253.</title>
        <authorList>
            <person name="Turrini P."/>
            <person name="Artuso I."/>
            <person name="Lugli G.A."/>
            <person name="Frangipani E."/>
            <person name="Ventura M."/>
            <person name="Visca P."/>
        </authorList>
    </citation>
    <scope>NUCLEOTIDE SEQUENCE [LARGE SCALE GENOMIC DNA]</scope>
    <source>
        <strain evidence="2 3">DSM 24253</strain>
    </source>
</reference>
<proteinExistence type="predicted"/>
<accession>A0ABS2BGX4</accession>
<keyword evidence="3" id="KW-1185">Reference proteome</keyword>
<name>A0ABS2BGX4_9NEIS</name>
<dbReference type="Proteomes" id="UP000809431">
    <property type="component" value="Unassembled WGS sequence"/>
</dbReference>
<gene>
    <name evidence="2" type="ORF">JMJ54_03385</name>
</gene>
<comment type="caution">
    <text evidence="2">The sequence shown here is derived from an EMBL/GenBank/DDBJ whole genome shotgun (WGS) entry which is preliminary data.</text>
</comment>
<evidence type="ECO:0000313" key="2">
    <source>
        <dbReference type="EMBL" id="MBM3114864.1"/>
    </source>
</evidence>
<sequence length="304" mass="34071">MALAIALMPFGGGIVFESDADPQSGIASEQFLMKSNWQELTMKHRVLVMAVVFALQPVLANSAAAFEPHIVVGSETNAAKSIMKYGGYEQVHEQDGSDRRWISWWNSNSEDCVVATEKNGRYIDAIGTVQAECKQYVKSSGVSGVALAAGAAALIGGIALYQHNKHKQQDEQKQRKDEQYQRGYTDGRNHDGRHNIDHSDDYNSGYEAGLAEYREERTRGHDDQSGFHGRRHRDFIDVADLIGARASSGENQLIERGFYNVDGRKGWHNSYTSWWNEEARECVQVVTHDGRYRDVRVVTPRDCA</sequence>
<evidence type="ECO:0000313" key="3">
    <source>
        <dbReference type="Proteomes" id="UP000809431"/>
    </source>
</evidence>
<evidence type="ECO:0000256" key="1">
    <source>
        <dbReference type="SAM" id="MobiDB-lite"/>
    </source>
</evidence>
<dbReference type="RefSeq" id="WP_203536526.1">
    <property type="nucleotide sequence ID" value="NZ_JAESND010000001.1"/>
</dbReference>
<feature type="region of interest" description="Disordered" evidence="1">
    <location>
        <begin position="165"/>
        <end position="204"/>
    </location>
</feature>
<protein>
    <submittedName>
        <fullName evidence="2">Uncharacterized protein</fullName>
    </submittedName>
</protein>
<dbReference type="EMBL" id="JAESND010000001">
    <property type="protein sequence ID" value="MBM3114864.1"/>
    <property type="molecule type" value="Genomic_DNA"/>
</dbReference>
<organism evidence="2 3">
    <name type="scientific">Jeongeupia naejangsanensis</name>
    <dbReference type="NCBI Taxonomy" id="613195"/>
    <lineage>
        <taxon>Bacteria</taxon>
        <taxon>Pseudomonadati</taxon>
        <taxon>Pseudomonadota</taxon>
        <taxon>Betaproteobacteria</taxon>
        <taxon>Neisseriales</taxon>
        <taxon>Chitinibacteraceae</taxon>
        <taxon>Jeongeupia</taxon>
    </lineage>
</organism>
<feature type="compositionally biased region" description="Basic and acidic residues" evidence="1">
    <location>
        <begin position="167"/>
        <end position="201"/>
    </location>
</feature>